<dbReference type="Gene3D" id="1.20.5.170">
    <property type="match status" value="1"/>
</dbReference>
<dbReference type="Pfam" id="PF07195">
    <property type="entry name" value="FliD_C"/>
    <property type="match status" value="1"/>
</dbReference>
<dbReference type="PANTHER" id="PTHR30288">
    <property type="entry name" value="FLAGELLAR CAP/ASSEMBLY PROTEIN FLID"/>
    <property type="match status" value="1"/>
</dbReference>
<keyword evidence="10" id="KW-0969">Cilium</keyword>
<evidence type="ECO:0000259" key="8">
    <source>
        <dbReference type="Pfam" id="PF02465"/>
    </source>
</evidence>
<dbReference type="InterPro" id="IPR040026">
    <property type="entry name" value="FliD"/>
</dbReference>
<evidence type="ECO:0000256" key="4">
    <source>
        <dbReference type="ARBA" id="ARBA00023054"/>
    </source>
</evidence>
<reference evidence="10" key="1">
    <citation type="submission" date="2018-06" db="EMBL/GenBank/DDBJ databases">
        <authorList>
            <person name="Zhirakovskaya E."/>
        </authorList>
    </citation>
    <scope>NUCLEOTIDE SEQUENCE</scope>
</reference>
<evidence type="ECO:0000313" key="10">
    <source>
        <dbReference type="EMBL" id="VAW54199.1"/>
    </source>
</evidence>
<evidence type="ECO:0000256" key="6">
    <source>
        <dbReference type="ARBA" id="ARBA00033074"/>
    </source>
</evidence>
<dbReference type="InterPro" id="IPR003481">
    <property type="entry name" value="FliD_N"/>
</dbReference>
<evidence type="ECO:0000256" key="7">
    <source>
        <dbReference type="ARBA" id="ARBA00033192"/>
    </source>
</evidence>
<dbReference type="EMBL" id="UOFE01000038">
    <property type="protein sequence ID" value="VAW54199.1"/>
    <property type="molecule type" value="Genomic_DNA"/>
</dbReference>
<keyword evidence="5" id="KW-0975">Bacterial flagellum</keyword>
<sequence>MPAISAAGIGSGLDVQSIVSQLMAIERIPLQRLQFKQSQLESQISAYGTLSSDLSAFQEAMDALGSKDALKVFTTNSTNEDVIGVTANSSANIGSFDVEVIRLAEYYKLSSDEKLNTDTFGGNAGDSISFQVGIDVADTITIDLSTAMTLSEIRTALNDDVSNPGVSATVINGDNGNQKIIFTADESGSDNAVTIAYGNTINATTLNLQTINNIAGDLSLLDAELSVDGYTVTRSTNTISDVITGITLTLKSEDVGNTQTISIDRDIESIEASVQGFADAYNALQTSLDTLRNGQLEADSSILSIERRILSILNTPATGGVYSVLSQVGLTLQKDGTMSLKNSDLQTALQTDFNGVSELFAADTDGYANRLSSFIGEWLDFDGLLETRTDGLESRIDTLVIRQESFERNLEAVESRLRARFSALDALVGQLQGTGQFLTQQLASLPGSGR</sequence>
<keyword evidence="4" id="KW-0175">Coiled coil</keyword>
<evidence type="ECO:0000256" key="1">
    <source>
        <dbReference type="ARBA" id="ARBA00004365"/>
    </source>
</evidence>
<dbReference type="GO" id="GO:0009424">
    <property type="term" value="C:bacterial-type flagellum hook"/>
    <property type="evidence" value="ECO:0007669"/>
    <property type="project" value="InterPro"/>
</dbReference>
<dbReference type="Pfam" id="PF02465">
    <property type="entry name" value="FliD_N"/>
    <property type="match status" value="1"/>
</dbReference>
<dbReference type="GO" id="GO:0009421">
    <property type="term" value="C:bacterial-type flagellum filament cap"/>
    <property type="evidence" value="ECO:0007669"/>
    <property type="project" value="InterPro"/>
</dbReference>
<dbReference type="GO" id="GO:0007155">
    <property type="term" value="P:cell adhesion"/>
    <property type="evidence" value="ECO:0007669"/>
    <property type="project" value="InterPro"/>
</dbReference>
<feature type="domain" description="Flagellar hook-associated protein 2 N-terminal" evidence="8">
    <location>
        <begin position="11"/>
        <end position="105"/>
    </location>
</feature>
<protein>
    <recommendedName>
        <fullName evidence="7">Filament cap protein</fullName>
    </recommendedName>
    <alternativeName>
        <fullName evidence="6">Flagellar cap protein</fullName>
    </alternativeName>
</protein>
<dbReference type="AlphaFoldDB" id="A0A3B0WYB0"/>
<evidence type="ECO:0000259" key="9">
    <source>
        <dbReference type="Pfam" id="PF07195"/>
    </source>
</evidence>
<comment type="subunit">
    <text evidence="3">Homopentamer.</text>
</comment>
<keyword evidence="10" id="KW-0966">Cell projection</keyword>
<dbReference type="GO" id="GO:0071973">
    <property type="term" value="P:bacterial-type flagellum-dependent cell motility"/>
    <property type="evidence" value="ECO:0007669"/>
    <property type="project" value="TreeGrafter"/>
</dbReference>
<comment type="subcellular location">
    <subcellularLocation>
        <location evidence="1">Bacterial flagellum</location>
    </subcellularLocation>
</comment>
<dbReference type="InterPro" id="IPR010809">
    <property type="entry name" value="FliD_C"/>
</dbReference>
<evidence type="ECO:0000256" key="2">
    <source>
        <dbReference type="ARBA" id="ARBA00009764"/>
    </source>
</evidence>
<dbReference type="PANTHER" id="PTHR30288:SF0">
    <property type="entry name" value="FLAGELLAR HOOK-ASSOCIATED PROTEIN 2"/>
    <property type="match status" value="1"/>
</dbReference>
<evidence type="ECO:0000256" key="5">
    <source>
        <dbReference type="ARBA" id="ARBA00023143"/>
    </source>
</evidence>
<gene>
    <name evidence="10" type="ORF">MNBD_GAMMA05-1548</name>
</gene>
<keyword evidence="10" id="KW-0282">Flagellum</keyword>
<comment type="similarity">
    <text evidence="2">Belongs to the FliD family.</text>
</comment>
<organism evidence="10">
    <name type="scientific">hydrothermal vent metagenome</name>
    <dbReference type="NCBI Taxonomy" id="652676"/>
    <lineage>
        <taxon>unclassified sequences</taxon>
        <taxon>metagenomes</taxon>
        <taxon>ecological metagenomes</taxon>
    </lineage>
</organism>
<proteinExistence type="inferred from homology"/>
<feature type="domain" description="Flagellar hook-associated protein 2 C-terminal" evidence="9">
    <location>
        <begin position="222"/>
        <end position="432"/>
    </location>
</feature>
<evidence type="ECO:0000256" key="3">
    <source>
        <dbReference type="ARBA" id="ARBA00011255"/>
    </source>
</evidence>
<name>A0A3B0WYB0_9ZZZZ</name>
<accession>A0A3B0WYB0</accession>